<evidence type="ECO:0000256" key="1">
    <source>
        <dbReference type="SAM" id="MobiDB-lite"/>
    </source>
</evidence>
<proteinExistence type="predicted"/>
<feature type="region of interest" description="Disordered" evidence="1">
    <location>
        <begin position="185"/>
        <end position="233"/>
    </location>
</feature>
<dbReference type="AlphaFoldDB" id="A0A183LI54"/>
<feature type="compositionally biased region" description="Low complexity" evidence="1">
    <location>
        <begin position="185"/>
        <end position="223"/>
    </location>
</feature>
<evidence type="ECO:0000313" key="2">
    <source>
        <dbReference type="EMBL" id="VDO58209.1"/>
    </source>
</evidence>
<protein>
    <submittedName>
        <fullName evidence="2">Uncharacterized protein</fullName>
    </submittedName>
</protein>
<name>A0A183LI54_9TREM</name>
<dbReference type="Proteomes" id="UP000277204">
    <property type="component" value="Unassembled WGS sequence"/>
</dbReference>
<gene>
    <name evidence="2" type="ORF">SMRZ_LOCUS3479</name>
</gene>
<dbReference type="EMBL" id="UZAI01000996">
    <property type="protein sequence ID" value="VDO58209.1"/>
    <property type="molecule type" value="Genomic_DNA"/>
</dbReference>
<keyword evidence="3" id="KW-1185">Reference proteome</keyword>
<accession>A0A183LI54</accession>
<sequence>MSISQADADEECLVFPAITKNYSEVKNTDGLSVELNNTPPNPNSFPRPLRSTLKTKSKFESEKIKQTGYNSSERNYKLYTVTTRGQKNPDSSIHMIYKLDSMEKNGAMKSQFPTLKNDMEVCDSDQTTPCGSKEHLKRPSIQQLRKYSVVDPNTLKFIEGFQVRACLVMQFDDLRNKSQVFNSNNHNVTMINNNNGNNNTTNNNNNNTTTTTTTTNNNNNNNNNKRELGQEYS</sequence>
<evidence type="ECO:0000313" key="3">
    <source>
        <dbReference type="Proteomes" id="UP000277204"/>
    </source>
</evidence>
<organism evidence="2 3">
    <name type="scientific">Schistosoma margrebowiei</name>
    <dbReference type="NCBI Taxonomy" id="48269"/>
    <lineage>
        <taxon>Eukaryota</taxon>
        <taxon>Metazoa</taxon>
        <taxon>Spiralia</taxon>
        <taxon>Lophotrochozoa</taxon>
        <taxon>Platyhelminthes</taxon>
        <taxon>Trematoda</taxon>
        <taxon>Digenea</taxon>
        <taxon>Strigeidida</taxon>
        <taxon>Schistosomatoidea</taxon>
        <taxon>Schistosomatidae</taxon>
        <taxon>Schistosoma</taxon>
    </lineage>
</organism>
<feature type="compositionally biased region" description="Basic and acidic residues" evidence="1">
    <location>
        <begin position="224"/>
        <end position="233"/>
    </location>
</feature>
<reference evidence="2 3" key="1">
    <citation type="submission" date="2018-11" db="EMBL/GenBank/DDBJ databases">
        <authorList>
            <consortium name="Pathogen Informatics"/>
        </authorList>
    </citation>
    <scope>NUCLEOTIDE SEQUENCE [LARGE SCALE GENOMIC DNA]</scope>
    <source>
        <strain evidence="2 3">Zambia</strain>
    </source>
</reference>